<sequence>MRLKARFFAKLPSGVNDVMSQRVIYLNQIISLRHPFPHHIKLLFGNIEIVKGILHSQAMQVDQVRTISDVPVDMPARYGNLCQSALFPAFIDQTLEDGQATSALPYVVLGRKNLGILFLCHCCIF</sequence>
<gene>
    <name evidence="1" type="ORF">SDC9_158399</name>
</gene>
<accession>A0A645F9P5</accession>
<dbReference type="EMBL" id="VSSQ01057293">
    <property type="protein sequence ID" value="MPN11098.1"/>
    <property type="molecule type" value="Genomic_DNA"/>
</dbReference>
<proteinExistence type="predicted"/>
<evidence type="ECO:0000313" key="1">
    <source>
        <dbReference type="EMBL" id="MPN11098.1"/>
    </source>
</evidence>
<name>A0A645F9P5_9ZZZZ</name>
<comment type="caution">
    <text evidence="1">The sequence shown here is derived from an EMBL/GenBank/DDBJ whole genome shotgun (WGS) entry which is preliminary data.</text>
</comment>
<dbReference type="AlphaFoldDB" id="A0A645F9P5"/>
<reference evidence="1" key="1">
    <citation type="submission" date="2019-08" db="EMBL/GenBank/DDBJ databases">
        <authorList>
            <person name="Kucharzyk K."/>
            <person name="Murdoch R.W."/>
            <person name="Higgins S."/>
            <person name="Loffler F."/>
        </authorList>
    </citation>
    <scope>NUCLEOTIDE SEQUENCE</scope>
</reference>
<organism evidence="1">
    <name type="scientific">bioreactor metagenome</name>
    <dbReference type="NCBI Taxonomy" id="1076179"/>
    <lineage>
        <taxon>unclassified sequences</taxon>
        <taxon>metagenomes</taxon>
        <taxon>ecological metagenomes</taxon>
    </lineage>
</organism>
<protein>
    <submittedName>
        <fullName evidence="1">Uncharacterized protein</fullName>
    </submittedName>
</protein>